<gene>
    <name evidence="2" type="ORF">A4R35_22375</name>
</gene>
<feature type="transmembrane region" description="Helical" evidence="1">
    <location>
        <begin position="125"/>
        <end position="146"/>
    </location>
</feature>
<keyword evidence="1" id="KW-0812">Transmembrane</keyword>
<reference evidence="2 3" key="1">
    <citation type="submission" date="2016-08" db="EMBL/GenBank/DDBJ databases">
        <title>Analysis of Carbohydrate Active Enzymes in Thermogemmatispora T81 Reveals Carbohydrate Degradation Ability.</title>
        <authorList>
            <person name="Tomazini A."/>
            <person name="Lal S."/>
            <person name="Stott M."/>
            <person name="Henrissat B."/>
            <person name="Polikarpov I."/>
            <person name="Sparling R."/>
            <person name="Levin D.B."/>
        </authorList>
    </citation>
    <scope>NUCLEOTIDE SEQUENCE [LARGE SCALE GENOMIC DNA]</scope>
    <source>
        <strain evidence="2 3">T81</strain>
    </source>
</reference>
<feature type="transmembrane region" description="Helical" evidence="1">
    <location>
        <begin position="100"/>
        <end position="119"/>
    </location>
</feature>
<sequence>MKEISPGPQQSVSRRPEEPLRPPRVVTLALLFDWSLLVQLLAMPLLGRWLGLSPSLRLPWLSPALNALLSLLAALPFALLLVLCGEGVRRGLPWARSVQVALNTLLALAGLASIYTLWLDARVGNYWSLVTLLTLGGLSPLIAWGLQRPVTRRWFHPPLELAPGLRQRRASLPPSWPLLGAALLLGLLEALAALHR</sequence>
<comment type="caution">
    <text evidence="2">The sequence shown here is derived from an EMBL/GenBank/DDBJ whole genome shotgun (WGS) entry which is preliminary data.</text>
</comment>
<name>A0A328VRF8_9CHLR</name>
<keyword evidence="1" id="KW-0472">Membrane</keyword>
<protein>
    <submittedName>
        <fullName evidence="2">Uncharacterized protein</fullName>
    </submittedName>
</protein>
<evidence type="ECO:0000313" key="2">
    <source>
        <dbReference type="EMBL" id="RAQ98303.1"/>
    </source>
</evidence>
<dbReference type="Proteomes" id="UP000248706">
    <property type="component" value="Unassembled WGS sequence"/>
</dbReference>
<organism evidence="2 3">
    <name type="scientific">Thermogemmatispora tikiterensis</name>
    <dbReference type="NCBI Taxonomy" id="1825093"/>
    <lineage>
        <taxon>Bacteria</taxon>
        <taxon>Bacillati</taxon>
        <taxon>Chloroflexota</taxon>
        <taxon>Ktedonobacteria</taxon>
        <taxon>Thermogemmatisporales</taxon>
        <taxon>Thermogemmatisporaceae</taxon>
        <taxon>Thermogemmatispora</taxon>
    </lineage>
</organism>
<keyword evidence="1" id="KW-1133">Transmembrane helix</keyword>
<feature type="transmembrane region" description="Helical" evidence="1">
    <location>
        <begin position="176"/>
        <end position="194"/>
    </location>
</feature>
<evidence type="ECO:0000313" key="3">
    <source>
        <dbReference type="Proteomes" id="UP000248706"/>
    </source>
</evidence>
<evidence type="ECO:0000256" key="1">
    <source>
        <dbReference type="SAM" id="Phobius"/>
    </source>
</evidence>
<feature type="transmembrane region" description="Helical" evidence="1">
    <location>
        <begin position="25"/>
        <end position="47"/>
    </location>
</feature>
<dbReference type="AlphaFoldDB" id="A0A328VRF8"/>
<proteinExistence type="predicted"/>
<dbReference type="EMBL" id="MCIF01000002">
    <property type="protein sequence ID" value="RAQ98303.1"/>
    <property type="molecule type" value="Genomic_DNA"/>
</dbReference>
<keyword evidence="3" id="KW-1185">Reference proteome</keyword>
<accession>A0A328VRF8</accession>
<feature type="transmembrane region" description="Helical" evidence="1">
    <location>
        <begin position="67"/>
        <end position="88"/>
    </location>
</feature>
<dbReference type="RefSeq" id="WP_112433476.1">
    <property type="nucleotide sequence ID" value="NZ_MCIF01000002.1"/>
</dbReference>